<name>A0A4Q0XZS8_9BACT</name>
<dbReference type="EMBL" id="PDKO01000006">
    <property type="protein sequence ID" value="RXJ62833.1"/>
    <property type="molecule type" value="Genomic_DNA"/>
</dbReference>
<dbReference type="GO" id="GO:0006412">
    <property type="term" value="P:translation"/>
    <property type="evidence" value="ECO:0007669"/>
    <property type="project" value="UniProtKB-UniRule"/>
</dbReference>
<comment type="similarity">
    <text evidence="3">Belongs to the bacterial ribosomal protein bS16 family.</text>
</comment>
<dbReference type="GO" id="GO:0015935">
    <property type="term" value="C:small ribosomal subunit"/>
    <property type="evidence" value="ECO:0007669"/>
    <property type="project" value="TreeGrafter"/>
</dbReference>
<protein>
    <recommendedName>
        <fullName evidence="3">Small ribosomal subunit protein bS16</fullName>
    </recommendedName>
</protein>
<dbReference type="FunFam" id="3.30.1320.10:FF:000005">
    <property type="entry name" value="30S ribosomal protein S16"/>
    <property type="match status" value="1"/>
</dbReference>
<accession>A0A4Q0XZS8</accession>
<evidence type="ECO:0000313" key="5">
    <source>
        <dbReference type="Proteomes" id="UP000290191"/>
    </source>
</evidence>
<dbReference type="GO" id="GO:0003735">
    <property type="term" value="F:structural constituent of ribosome"/>
    <property type="evidence" value="ECO:0007669"/>
    <property type="project" value="InterPro"/>
</dbReference>
<dbReference type="RefSeq" id="WP_044417482.1">
    <property type="nucleotide sequence ID" value="NZ_CP041070.1"/>
</dbReference>
<dbReference type="Proteomes" id="UP000290191">
    <property type="component" value="Unassembled WGS sequence"/>
</dbReference>
<dbReference type="OrthoDB" id="9807878at2"/>
<dbReference type="STRING" id="877500.GCA_000935065_01875"/>
<comment type="caution">
    <text evidence="4">The sequence shown here is derived from an EMBL/GenBank/DDBJ whole genome shotgun (WGS) entry which is preliminary data.</text>
</comment>
<gene>
    <name evidence="3" type="primary">rpsP</name>
    <name evidence="4" type="ORF">CRV06_08340</name>
</gene>
<keyword evidence="1 3" id="KW-0689">Ribosomal protein</keyword>
<organism evidence="4 5">
    <name type="scientific">Halarcobacter anaerophilus</name>
    <dbReference type="NCBI Taxonomy" id="877500"/>
    <lineage>
        <taxon>Bacteria</taxon>
        <taxon>Pseudomonadati</taxon>
        <taxon>Campylobacterota</taxon>
        <taxon>Epsilonproteobacteria</taxon>
        <taxon>Campylobacterales</taxon>
        <taxon>Arcobacteraceae</taxon>
        <taxon>Halarcobacter</taxon>
    </lineage>
</organism>
<dbReference type="PROSITE" id="PS00732">
    <property type="entry name" value="RIBOSOMAL_S16"/>
    <property type="match status" value="1"/>
</dbReference>
<keyword evidence="5" id="KW-1185">Reference proteome</keyword>
<dbReference type="InterPro" id="IPR023803">
    <property type="entry name" value="Ribosomal_bS16_dom_sf"/>
</dbReference>
<dbReference type="AlphaFoldDB" id="A0A4Q0XZS8"/>
<dbReference type="Gene3D" id="3.30.1320.10">
    <property type="match status" value="1"/>
</dbReference>
<dbReference type="PANTHER" id="PTHR12919:SF20">
    <property type="entry name" value="SMALL RIBOSOMAL SUBUNIT PROTEIN BS16M"/>
    <property type="match status" value="1"/>
</dbReference>
<dbReference type="HAMAP" id="MF_00385">
    <property type="entry name" value="Ribosomal_bS16"/>
    <property type="match status" value="1"/>
</dbReference>
<dbReference type="InterPro" id="IPR000307">
    <property type="entry name" value="Ribosomal_bS16"/>
</dbReference>
<dbReference type="Pfam" id="PF00886">
    <property type="entry name" value="Ribosomal_S16"/>
    <property type="match status" value="1"/>
</dbReference>
<evidence type="ECO:0000256" key="2">
    <source>
        <dbReference type="ARBA" id="ARBA00023274"/>
    </source>
</evidence>
<dbReference type="InterPro" id="IPR020592">
    <property type="entry name" value="Ribosomal_bS16_CS"/>
</dbReference>
<sequence length="76" mass="8946">MTVIRLTRMGRNKKPFYRIVVTDSRKRRDSGWIESIGYFNPVSEPKVLKLDEERYNYWVSVGAKPSEKVKKLAAQK</sequence>
<evidence type="ECO:0000256" key="1">
    <source>
        <dbReference type="ARBA" id="ARBA00022980"/>
    </source>
</evidence>
<dbReference type="SUPFAM" id="SSF54565">
    <property type="entry name" value="Ribosomal protein S16"/>
    <property type="match status" value="1"/>
</dbReference>
<dbReference type="PANTHER" id="PTHR12919">
    <property type="entry name" value="30S RIBOSOMAL PROTEIN S16"/>
    <property type="match status" value="1"/>
</dbReference>
<keyword evidence="2 3" id="KW-0687">Ribonucleoprotein</keyword>
<reference evidence="4 5" key="1">
    <citation type="submission" date="2017-10" db="EMBL/GenBank/DDBJ databases">
        <title>Genomics of the genus Arcobacter.</title>
        <authorList>
            <person name="Perez-Cataluna A."/>
            <person name="Figueras M.J."/>
        </authorList>
    </citation>
    <scope>NUCLEOTIDE SEQUENCE [LARGE SCALE GENOMIC DNA]</scope>
    <source>
        <strain evidence="4 5">DSM 24636</strain>
    </source>
</reference>
<evidence type="ECO:0000256" key="3">
    <source>
        <dbReference type="HAMAP-Rule" id="MF_00385"/>
    </source>
</evidence>
<dbReference type="GO" id="GO:0005737">
    <property type="term" value="C:cytoplasm"/>
    <property type="evidence" value="ECO:0007669"/>
    <property type="project" value="UniProtKB-ARBA"/>
</dbReference>
<proteinExistence type="inferred from homology"/>
<evidence type="ECO:0000313" key="4">
    <source>
        <dbReference type="EMBL" id="RXJ62833.1"/>
    </source>
</evidence>
<dbReference type="NCBIfam" id="TIGR00002">
    <property type="entry name" value="S16"/>
    <property type="match status" value="1"/>
</dbReference>